<reference evidence="2" key="1">
    <citation type="journal article" date="2023" name="G3 (Bethesda)">
        <title>Genome assembly and association tests identify interacting loci associated with vigor, precocity, and sex in interspecific pistachio rootstocks.</title>
        <authorList>
            <person name="Palmer W."/>
            <person name="Jacygrad E."/>
            <person name="Sagayaradj S."/>
            <person name="Cavanaugh K."/>
            <person name="Han R."/>
            <person name="Bertier L."/>
            <person name="Beede B."/>
            <person name="Kafkas S."/>
            <person name="Golino D."/>
            <person name="Preece J."/>
            <person name="Michelmore R."/>
        </authorList>
    </citation>
    <scope>NUCLEOTIDE SEQUENCE [LARGE SCALE GENOMIC DNA]</scope>
</reference>
<evidence type="ECO:0000313" key="2">
    <source>
        <dbReference type="Proteomes" id="UP001163603"/>
    </source>
</evidence>
<dbReference type="Proteomes" id="UP001163603">
    <property type="component" value="Chromosome 6"/>
</dbReference>
<evidence type="ECO:0000313" key="1">
    <source>
        <dbReference type="EMBL" id="KAJ0039301.1"/>
    </source>
</evidence>
<name>A0ACC0YPD8_9ROSI</name>
<protein>
    <submittedName>
        <fullName evidence="1">Uncharacterized protein</fullName>
    </submittedName>
</protein>
<comment type="caution">
    <text evidence="1">The sequence shown here is derived from an EMBL/GenBank/DDBJ whole genome shotgun (WGS) entry which is preliminary data.</text>
</comment>
<dbReference type="EMBL" id="CM047741">
    <property type="protein sequence ID" value="KAJ0039301.1"/>
    <property type="molecule type" value="Genomic_DNA"/>
</dbReference>
<gene>
    <name evidence="1" type="ORF">Pint_23889</name>
</gene>
<organism evidence="1 2">
    <name type="scientific">Pistacia integerrima</name>
    <dbReference type="NCBI Taxonomy" id="434235"/>
    <lineage>
        <taxon>Eukaryota</taxon>
        <taxon>Viridiplantae</taxon>
        <taxon>Streptophyta</taxon>
        <taxon>Embryophyta</taxon>
        <taxon>Tracheophyta</taxon>
        <taxon>Spermatophyta</taxon>
        <taxon>Magnoliopsida</taxon>
        <taxon>eudicotyledons</taxon>
        <taxon>Gunneridae</taxon>
        <taxon>Pentapetalae</taxon>
        <taxon>rosids</taxon>
        <taxon>malvids</taxon>
        <taxon>Sapindales</taxon>
        <taxon>Anacardiaceae</taxon>
        <taxon>Pistacia</taxon>
    </lineage>
</organism>
<keyword evidence="2" id="KW-1185">Reference proteome</keyword>
<proteinExistence type="predicted"/>
<sequence>MELTTCGCRSPSKKRSAKPPTTIESLDRDILCTVFSSLGLFDLVRCSLVCKSWNAIISRCKLLQALYYKLQNDSHGFSNTSSSSMRMYLEELAMNHHRLSLVKGRIDINQWNGHSSPHMDCVYCVLKVLSFRVDQCRMKRGLILTGVGDQVMRLWSLESYKCVEEYSIPGRVSLVDFDFDESKVTQKKIHTLFIGKYFMYIVGLVGTRICIWRRNGTMSVFPSREGTFMKGLCMRYFDPEAVIGCEDGTARVFDMYSRKCSRIIRMHAAPVTCLSLSEDQLIISGSSNGSITISGLSSDQRVAKLRSAYSTGCICRLCEELLLSLLISSQLFSFFILFHLNLTGIKTLCYNPRSHQVFAGTTAGYAACWELRTMKPLWEARVSPNVIYSLQHLQHDASTIVVGGIDGVLRVLDQNTGEVLSSCVTDISAVSSSSENTSPAVERKKGVRLSEDTRIDRIPRSTRPPITCLAVGMKKVVTTHHNKYIRLWKFDL</sequence>
<accession>A0ACC0YPD8</accession>